<evidence type="ECO:0000313" key="9">
    <source>
        <dbReference type="EMBL" id="PFX28169.1"/>
    </source>
</evidence>
<organism evidence="9 10">
    <name type="scientific">Stylophora pistillata</name>
    <name type="common">Smooth cauliflower coral</name>
    <dbReference type="NCBI Taxonomy" id="50429"/>
    <lineage>
        <taxon>Eukaryota</taxon>
        <taxon>Metazoa</taxon>
        <taxon>Cnidaria</taxon>
        <taxon>Anthozoa</taxon>
        <taxon>Hexacorallia</taxon>
        <taxon>Scleractinia</taxon>
        <taxon>Astrocoeniina</taxon>
        <taxon>Pocilloporidae</taxon>
        <taxon>Stylophora</taxon>
    </lineage>
</organism>
<dbReference type="GO" id="GO:0031122">
    <property type="term" value="P:cytoplasmic microtubule organization"/>
    <property type="evidence" value="ECO:0007669"/>
    <property type="project" value="TreeGrafter"/>
</dbReference>
<sequence>MESRVENVFCPLSLGEENTEEVGGQVSSHVDQADLTTIIDNSFSDRSDLEGYNESRIITTAERIRVNKLIRQYVKPNYRVREKAELFHRRNMVGFTVLGVQVRATDHWMEAKDHKLPSMTSWVERAQEILKTLRKPRKIFIASDNNEVIQKFVGVFGKETAEDELSSETFLSRSAILQLLLMTAFTLIGWEVWFYFNEVPAQRSTSKTDVMHNLEPRVLSSVRLLHRYHQFLDVNSQKVERNIDGVCQKLKVHSQLEKADILQELCDKFLNLPLTTQTQELIKTDAHYSLILLLLTLADSPTNVDYEPPPSEHSSEEEWFDWKSYLLDGEEEEILGLPVQHDQDWSDEEERTDPVNEVGSEMANAVIVIQDEDLDLTSDSGISIVERQLANDQEESQRSVEHNVRDREGIISPGDGEDRSRISDHIVSQYWENKSNNFTHTNTSEWNCSIAESWDSYQSGRNPFYHSGSNKTLTETQIVRDTLWMLAGAQNTFVYRHGQYGRITVQGHIQVLHLTPESLSSLLSSFALAGEESLSLQTFILSFVDPQSKPTQTLQAFVNALSGYFKVNLFLKIFLQTVEPCLRFIDEWVTSGHVHDPYDEFFIERIQSIAIDNESFWSDGVVLRCADQSLDTVVPCFLQDFVDQIFRAGKSVELIEGLGKIGKLHSFRTRGPLHQEFLDKLLSALSNNSKASKEVENSSGDETNLLKTITDSNQIMSVIEDTGDHVLKLAFVETEAPVNQRYSMRESSTADKLDRICSGICKLLKPVELLFSECLTPLLEDWCTQGSCFVVQLLKTDFCLLDHLAAMRNFFLLEAGDAMHQFYIEIFDKAPWPVSIIIDSSCQKLYNLVFLFLLKLKQAKWSLDELRFADLRSDRQQMKTDDADDENQTGDDAQRTGEGLGSPPPDQKLQHKMSVFRFKLMQFINWIHNHFMTRILHSTVLEFQEALDQAKDLDDLIKAHSSYVEKLYDRCLLSQKVGYLREVILKVLNLVLLFQTYWDRGTELINEQKFKKIEEEFTKCNTFLVSCLGNIAKRGAFPHLESLAFALGSS</sequence>
<dbReference type="Pfam" id="PF20685">
    <property type="entry name" value="GCP5-Mod21_C"/>
    <property type="match status" value="1"/>
</dbReference>
<dbReference type="GO" id="GO:0000278">
    <property type="term" value="P:mitotic cell cycle"/>
    <property type="evidence" value="ECO:0007669"/>
    <property type="project" value="TreeGrafter"/>
</dbReference>
<dbReference type="Pfam" id="PF17681">
    <property type="entry name" value="GCP_N_terminal"/>
    <property type="match status" value="1"/>
</dbReference>
<dbReference type="Proteomes" id="UP000225706">
    <property type="component" value="Unassembled WGS sequence"/>
</dbReference>
<reference evidence="10" key="1">
    <citation type="journal article" date="2017" name="bioRxiv">
        <title>Comparative analysis of the genomes of Stylophora pistillata and Acropora digitifera provides evidence for extensive differences between species of corals.</title>
        <authorList>
            <person name="Voolstra C.R."/>
            <person name="Li Y."/>
            <person name="Liew Y.J."/>
            <person name="Baumgarten S."/>
            <person name="Zoccola D."/>
            <person name="Flot J.-F."/>
            <person name="Tambutte S."/>
            <person name="Allemand D."/>
            <person name="Aranda M."/>
        </authorList>
    </citation>
    <scope>NUCLEOTIDE SEQUENCE [LARGE SCALE GENOMIC DNA]</scope>
</reference>
<dbReference type="Pfam" id="PF04130">
    <property type="entry name" value="GCP_C_terminal"/>
    <property type="match status" value="1"/>
</dbReference>
<proteinExistence type="inferred from homology"/>
<keyword evidence="2 5" id="KW-0963">Cytoplasm</keyword>
<feature type="domain" description="Gamma tubulin complex component C-terminal" evidence="7">
    <location>
        <begin position="829"/>
        <end position="1047"/>
    </location>
</feature>
<evidence type="ECO:0000313" key="10">
    <source>
        <dbReference type="Proteomes" id="UP000225706"/>
    </source>
</evidence>
<dbReference type="GO" id="GO:0007020">
    <property type="term" value="P:microtubule nucleation"/>
    <property type="evidence" value="ECO:0007669"/>
    <property type="project" value="InterPro"/>
</dbReference>
<evidence type="ECO:0000256" key="1">
    <source>
        <dbReference type="ARBA" id="ARBA00010337"/>
    </source>
</evidence>
<dbReference type="Gene3D" id="1.20.120.1900">
    <property type="entry name" value="Gamma-tubulin complex, C-terminal domain"/>
    <property type="match status" value="1"/>
</dbReference>
<gene>
    <name evidence="9" type="primary">Tubgcp5</name>
    <name evidence="9" type="ORF">AWC38_SpisGene7065</name>
</gene>
<keyword evidence="3 5" id="KW-0493">Microtubule</keyword>
<dbReference type="InterPro" id="IPR007259">
    <property type="entry name" value="GCP"/>
</dbReference>
<dbReference type="EMBL" id="LSMT01000088">
    <property type="protein sequence ID" value="PFX28169.1"/>
    <property type="molecule type" value="Genomic_DNA"/>
</dbReference>
<protein>
    <recommendedName>
        <fullName evidence="5">Gamma-tubulin complex component</fullName>
    </recommendedName>
</protein>
<evidence type="ECO:0000256" key="5">
    <source>
        <dbReference type="RuleBase" id="RU363050"/>
    </source>
</evidence>
<dbReference type="PANTHER" id="PTHR19302:SF33">
    <property type="entry name" value="GAMMA-TUBULIN COMPLEX COMPONENT 5"/>
    <property type="match status" value="1"/>
</dbReference>
<evidence type="ECO:0000256" key="6">
    <source>
        <dbReference type="SAM" id="MobiDB-lite"/>
    </source>
</evidence>
<dbReference type="GO" id="GO:0000922">
    <property type="term" value="C:spindle pole"/>
    <property type="evidence" value="ECO:0007669"/>
    <property type="project" value="InterPro"/>
</dbReference>
<evidence type="ECO:0000259" key="8">
    <source>
        <dbReference type="Pfam" id="PF17681"/>
    </source>
</evidence>
<dbReference type="InterPro" id="IPR059169">
    <property type="entry name" value="GCP5_N_ext"/>
</dbReference>
<accession>A0A2B4SGE3</accession>
<keyword evidence="4 5" id="KW-0206">Cytoskeleton</keyword>
<dbReference type="GO" id="GO:0000930">
    <property type="term" value="C:gamma-tubulin complex"/>
    <property type="evidence" value="ECO:0007669"/>
    <property type="project" value="TreeGrafter"/>
</dbReference>
<comment type="caution">
    <text evidence="9">The sequence shown here is derived from an EMBL/GenBank/DDBJ whole genome shotgun (WGS) entry which is preliminary data.</text>
</comment>
<comment type="similarity">
    <text evidence="1 5">Belongs to the TUBGCP family.</text>
</comment>
<dbReference type="CDD" id="cd22572">
    <property type="entry name" value="GCP5_NTD"/>
    <property type="match status" value="1"/>
</dbReference>
<comment type="subcellular location">
    <subcellularLocation>
        <location evidence="5">Cytoplasm</location>
        <location evidence="5">Cytoskeleton</location>
        <location evidence="5">Microtubule organizing center</location>
    </subcellularLocation>
</comment>
<dbReference type="OrthoDB" id="5958927at2759"/>
<feature type="region of interest" description="Disordered" evidence="6">
    <location>
        <begin position="877"/>
        <end position="908"/>
    </location>
</feature>
<dbReference type="InterPro" id="IPR042241">
    <property type="entry name" value="GCP_C_sf"/>
</dbReference>
<dbReference type="PANTHER" id="PTHR19302">
    <property type="entry name" value="GAMMA TUBULIN COMPLEX PROTEIN"/>
    <property type="match status" value="1"/>
</dbReference>
<feature type="domain" description="Gamma tubulin complex component protein N-terminal" evidence="8">
    <location>
        <begin position="568"/>
        <end position="674"/>
    </location>
</feature>
<evidence type="ECO:0000256" key="4">
    <source>
        <dbReference type="ARBA" id="ARBA00023212"/>
    </source>
</evidence>
<keyword evidence="10" id="KW-1185">Reference proteome</keyword>
<evidence type="ECO:0000256" key="3">
    <source>
        <dbReference type="ARBA" id="ARBA00022701"/>
    </source>
</evidence>
<name>A0A2B4SGE3_STYPI</name>
<dbReference type="InterPro" id="IPR040457">
    <property type="entry name" value="GCP_C"/>
</dbReference>
<evidence type="ECO:0000256" key="2">
    <source>
        <dbReference type="ARBA" id="ARBA00022490"/>
    </source>
</evidence>
<dbReference type="Gene3D" id="3.40.50.11350">
    <property type="match status" value="1"/>
</dbReference>
<dbReference type="STRING" id="50429.A0A2B4SGE3"/>
<dbReference type="GO" id="GO:0043015">
    <property type="term" value="F:gamma-tubulin binding"/>
    <property type="evidence" value="ECO:0007669"/>
    <property type="project" value="InterPro"/>
</dbReference>
<dbReference type="GO" id="GO:0051321">
    <property type="term" value="P:meiotic cell cycle"/>
    <property type="evidence" value="ECO:0007669"/>
    <property type="project" value="TreeGrafter"/>
</dbReference>
<dbReference type="GO" id="GO:0051225">
    <property type="term" value="P:spindle assembly"/>
    <property type="evidence" value="ECO:0007669"/>
    <property type="project" value="TreeGrafter"/>
</dbReference>
<evidence type="ECO:0000259" key="7">
    <source>
        <dbReference type="Pfam" id="PF04130"/>
    </source>
</evidence>
<dbReference type="GO" id="GO:0005874">
    <property type="term" value="C:microtubule"/>
    <property type="evidence" value="ECO:0007669"/>
    <property type="project" value="UniProtKB-KW"/>
</dbReference>
<dbReference type="InterPro" id="IPR041470">
    <property type="entry name" value="GCP_N"/>
</dbReference>
<dbReference type="GO" id="GO:0051011">
    <property type="term" value="F:microtubule minus-end binding"/>
    <property type="evidence" value="ECO:0007669"/>
    <property type="project" value="TreeGrafter"/>
</dbReference>
<dbReference type="AlphaFoldDB" id="A0A2B4SGE3"/>